<accession>A0A655YFI7</accession>
<evidence type="ECO:0000313" key="2">
    <source>
        <dbReference type="Proteomes" id="UP000046067"/>
    </source>
</evidence>
<dbReference type="EMBL" id="CWQJ01000015">
    <property type="protein sequence ID" value="CSC36867.1"/>
    <property type="molecule type" value="Genomic_DNA"/>
</dbReference>
<evidence type="ECO:0000313" key="1">
    <source>
        <dbReference type="EMBL" id="CSC36867.1"/>
    </source>
</evidence>
<proteinExistence type="predicted"/>
<name>A0A655YFI7_VIBCL</name>
<gene>
    <name evidence="1" type="ORF">ERS013201_02459</name>
</gene>
<sequence>MPVTVALMAGNRLRLQPLFIGFELLKMLERLNAEWA</sequence>
<dbReference type="Proteomes" id="UP000046067">
    <property type="component" value="Unassembled WGS sequence"/>
</dbReference>
<organism evidence="1 2">
    <name type="scientific">Vibrio cholerae</name>
    <dbReference type="NCBI Taxonomy" id="666"/>
    <lineage>
        <taxon>Bacteria</taxon>
        <taxon>Pseudomonadati</taxon>
        <taxon>Pseudomonadota</taxon>
        <taxon>Gammaproteobacteria</taxon>
        <taxon>Vibrionales</taxon>
        <taxon>Vibrionaceae</taxon>
        <taxon>Vibrio</taxon>
    </lineage>
</organism>
<dbReference type="AlphaFoldDB" id="A0A655YFI7"/>
<protein>
    <submittedName>
        <fullName evidence="1">Uncharacterized protein</fullName>
    </submittedName>
</protein>
<reference evidence="1 2" key="1">
    <citation type="submission" date="2015-07" db="EMBL/GenBank/DDBJ databases">
        <authorList>
            <consortium name="Pathogen Informatics"/>
        </authorList>
    </citation>
    <scope>NUCLEOTIDE SEQUENCE [LARGE SCALE GENOMIC DNA]</scope>
    <source>
        <strain evidence="1 2">A325</strain>
    </source>
</reference>